<dbReference type="SUPFAM" id="SSF143120">
    <property type="entry name" value="YefM-like"/>
    <property type="match status" value="1"/>
</dbReference>
<protein>
    <recommendedName>
        <fullName evidence="2">Antitoxin</fullName>
    </recommendedName>
</protein>
<comment type="similarity">
    <text evidence="1 2">Belongs to the phD/YefM antitoxin family.</text>
</comment>
<dbReference type="KEGG" id="aum:AURMO_01157"/>
<dbReference type="Proteomes" id="UP000246894">
    <property type="component" value="Chromosome"/>
</dbReference>
<dbReference type="AlphaFoldDB" id="A0A2Z3RZ01"/>
<evidence type="ECO:0000256" key="2">
    <source>
        <dbReference type="RuleBase" id="RU362080"/>
    </source>
</evidence>
<comment type="function">
    <text evidence="2">Antitoxin component of a type II toxin-antitoxin (TA) system.</text>
</comment>
<proteinExistence type="inferred from homology"/>
<dbReference type="InterPro" id="IPR036165">
    <property type="entry name" value="YefM-like_sf"/>
</dbReference>
<dbReference type="Pfam" id="PF02604">
    <property type="entry name" value="PhdYeFM_antitox"/>
    <property type="match status" value="1"/>
</dbReference>
<keyword evidence="4" id="KW-1185">Reference proteome</keyword>
<dbReference type="InterPro" id="IPR006442">
    <property type="entry name" value="Antitoxin_Phd/YefM"/>
</dbReference>
<dbReference type="InterPro" id="IPR051405">
    <property type="entry name" value="phD/YefM_antitoxin"/>
</dbReference>
<organism evidence="3 4">
    <name type="scientific">Aurantimicrobium photophilum</name>
    <dbReference type="NCBI Taxonomy" id="1987356"/>
    <lineage>
        <taxon>Bacteria</taxon>
        <taxon>Bacillati</taxon>
        <taxon>Actinomycetota</taxon>
        <taxon>Actinomycetes</taxon>
        <taxon>Micrococcales</taxon>
        <taxon>Microbacteriaceae</taxon>
        <taxon>Aurantimicrobium</taxon>
    </lineage>
</organism>
<reference evidence="3 4" key="1">
    <citation type="submission" date="2017-10" db="EMBL/GenBank/DDBJ databases">
        <title>Genome of an Actinobacterium that displays light-enhanced growth.</title>
        <authorList>
            <person name="Maresca J.A."/>
            <person name="Hempel P."/>
            <person name="Shevchenko O."/>
            <person name="Miller K.J."/>
            <person name="Hahn M.W."/>
        </authorList>
    </citation>
    <scope>NUCLEOTIDE SEQUENCE [LARGE SCALE GENOMIC DNA]</scope>
    <source>
        <strain evidence="3 4">MWH-Mo1</strain>
    </source>
</reference>
<dbReference type="EMBL" id="CP023994">
    <property type="protein sequence ID" value="AWR21750.1"/>
    <property type="molecule type" value="Genomic_DNA"/>
</dbReference>
<dbReference type="PANTHER" id="PTHR33713:SF10">
    <property type="entry name" value="ANTITOXIN YAFN"/>
    <property type="match status" value="1"/>
</dbReference>
<dbReference type="NCBIfam" id="TIGR01552">
    <property type="entry name" value="phd_fam"/>
    <property type="match status" value="1"/>
</dbReference>
<sequence length="94" mass="10444">MYITSSELYNSDMSIVSVADARNNFSEIITQSQTEAVFIERRGQQAAVLVSPEHYERMMVALEDAEDVAAFDAAMAEEGPNIPWAQVKSDLGWV</sequence>
<evidence type="ECO:0000313" key="3">
    <source>
        <dbReference type="EMBL" id="AWR21750.1"/>
    </source>
</evidence>
<accession>A0A2Z3RZ01</accession>
<gene>
    <name evidence="3" type="ORF">AURMO_01157</name>
</gene>
<evidence type="ECO:0000256" key="1">
    <source>
        <dbReference type="ARBA" id="ARBA00009981"/>
    </source>
</evidence>
<evidence type="ECO:0000313" key="4">
    <source>
        <dbReference type="Proteomes" id="UP000246894"/>
    </source>
</evidence>
<name>A0A2Z3RZ01_9MICO</name>
<dbReference type="PANTHER" id="PTHR33713">
    <property type="entry name" value="ANTITOXIN YAFN-RELATED"/>
    <property type="match status" value="1"/>
</dbReference>
<dbReference type="Gene3D" id="3.40.1620.10">
    <property type="entry name" value="YefM-like domain"/>
    <property type="match status" value="1"/>
</dbReference>